<comment type="caution">
    <text evidence="1">The sequence shown here is derived from an EMBL/GenBank/DDBJ whole genome shotgun (WGS) entry which is preliminary data.</text>
</comment>
<dbReference type="Proteomes" id="UP000611723">
    <property type="component" value="Unassembled WGS sequence"/>
</dbReference>
<protein>
    <submittedName>
        <fullName evidence="1">Uncharacterized protein</fullName>
    </submittedName>
</protein>
<keyword evidence="2" id="KW-1185">Reference proteome</keyword>
<name>A0A934WWX3_9BACT</name>
<proteinExistence type="predicted"/>
<sequence>MKTIKSTVWVFLLIALTTILFTGCGNEEEFAPAQEAMEDKLLESVNARTSDVIEFSLKGVEDGRHQIAKNSSTGSIMYVAVQRGTISSMTIIRRDGSAHTFDDFSDTKPYSGCRDGFQKCFYHPICGYICLRVCVAANLTISIGQDW</sequence>
<reference evidence="1" key="1">
    <citation type="submission" date="2021-01" db="EMBL/GenBank/DDBJ databases">
        <title>Marivirga aurantiaca sp. nov., isolated from intertidal surface sediments.</title>
        <authorList>
            <person name="Zhang M."/>
        </authorList>
    </citation>
    <scope>NUCLEOTIDE SEQUENCE</scope>
    <source>
        <strain evidence="1">S37H4</strain>
    </source>
</reference>
<dbReference type="PROSITE" id="PS51257">
    <property type="entry name" value="PROKAR_LIPOPROTEIN"/>
    <property type="match status" value="1"/>
</dbReference>
<dbReference type="EMBL" id="JAEQBW010000001">
    <property type="protein sequence ID" value="MBK6264375.1"/>
    <property type="molecule type" value="Genomic_DNA"/>
</dbReference>
<gene>
    <name evidence="1" type="ORF">JKA74_04950</name>
</gene>
<evidence type="ECO:0000313" key="2">
    <source>
        <dbReference type="Proteomes" id="UP000611723"/>
    </source>
</evidence>
<dbReference type="RefSeq" id="WP_201430038.1">
    <property type="nucleotide sequence ID" value="NZ_JAEQBW010000001.1"/>
</dbReference>
<accession>A0A934WWX3</accession>
<dbReference type="AlphaFoldDB" id="A0A934WWX3"/>
<evidence type="ECO:0000313" key="1">
    <source>
        <dbReference type="EMBL" id="MBK6264375.1"/>
    </source>
</evidence>
<organism evidence="1 2">
    <name type="scientific">Marivirga aurantiaca</name>
    <dbReference type="NCBI Taxonomy" id="2802615"/>
    <lineage>
        <taxon>Bacteria</taxon>
        <taxon>Pseudomonadati</taxon>
        <taxon>Bacteroidota</taxon>
        <taxon>Cytophagia</taxon>
        <taxon>Cytophagales</taxon>
        <taxon>Marivirgaceae</taxon>
        <taxon>Marivirga</taxon>
    </lineage>
</organism>